<reference evidence="1 2" key="1">
    <citation type="journal article" date="2014" name="PLoS Genet.">
        <title>Phylogenetically driven sequencing of extremely halophilic archaea reveals strategies for static and dynamic osmo-response.</title>
        <authorList>
            <person name="Becker E.A."/>
            <person name="Seitzer P.M."/>
            <person name="Tritt A."/>
            <person name="Larsen D."/>
            <person name="Krusor M."/>
            <person name="Yao A.I."/>
            <person name="Wu D."/>
            <person name="Madern D."/>
            <person name="Eisen J.A."/>
            <person name="Darling A.E."/>
            <person name="Facciotti M.T."/>
        </authorList>
    </citation>
    <scope>NUCLEOTIDE SEQUENCE [LARGE SCALE GENOMIC DNA]</scope>
    <source>
        <strain evidence="1 2">2-9-1</strain>
    </source>
</reference>
<dbReference type="AlphaFoldDB" id="M0CHJ9"/>
<organism evidence="1 2">
    <name type="scientific">Halosimplex carlsbadense 2-9-1</name>
    <dbReference type="NCBI Taxonomy" id="797114"/>
    <lineage>
        <taxon>Archaea</taxon>
        <taxon>Methanobacteriati</taxon>
        <taxon>Methanobacteriota</taxon>
        <taxon>Stenosarchaea group</taxon>
        <taxon>Halobacteria</taxon>
        <taxon>Halobacteriales</taxon>
        <taxon>Haloarculaceae</taxon>
        <taxon>Halosimplex</taxon>
    </lineage>
</organism>
<sequence length="289" mass="30588">MILLAGFAMAVTLLVLAVVINSAIATENLGTRSDIGSTSGAVTYQGAVERGALEAFRYANEVNGSDDHDELAANVTTAVEAVSALSARQQVTRGYVPNASVVDTVEGTAIRDDTGEFTGPNDDSNWTVANSVSGVREFSLYVDRWNSTSPHEFRVVASDPSTWYLNVSYDGSEYEVGVTDSGAYQSCYSGPSGNFWVNVSAGTVAGSPCPALDMGSLGSYDLAFENGSAVEEGRYSLVVNRSAASRYDTDPGEPRGETVLYSATVDLRYRGPDLSYRTSLRIAPGESDA</sequence>
<dbReference type="Proteomes" id="UP000011626">
    <property type="component" value="Unassembled WGS sequence"/>
</dbReference>
<comment type="caution">
    <text evidence="1">The sequence shown here is derived from an EMBL/GenBank/DDBJ whole genome shotgun (WGS) entry which is preliminary data.</text>
</comment>
<gene>
    <name evidence="1" type="ORF">C475_16776</name>
</gene>
<name>M0CHJ9_9EURY</name>
<evidence type="ECO:0000313" key="2">
    <source>
        <dbReference type="Proteomes" id="UP000011626"/>
    </source>
</evidence>
<proteinExistence type="predicted"/>
<keyword evidence="2" id="KW-1185">Reference proteome</keyword>
<accession>M0CHJ9</accession>
<dbReference type="STRING" id="797114.C475_16776"/>
<protein>
    <submittedName>
        <fullName evidence="1">Uncharacterized protein</fullName>
    </submittedName>
</protein>
<evidence type="ECO:0000313" key="1">
    <source>
        <dbReference type="EMBL" id="ELZ22775.1"/>
    </source>
</evidence>
<dbReference type="eggNOG" id="arCOG07777">
    <property type="taxonomic scope" value="Archaea"/>
</dbReference>
<dbReference type="EMBL" id="AOIU01000035">
    <property type="protein sequence ID" value="ELZ22775.1"/>
    <property type="molecule type" value="Genomic_DNA"/>
</dbReference>